<evidence type="ECO:0000259" key="1">
    <source>
        <dbReference type="Pfam" id="PF17775"/>
    </source>
</evidence>
<sequence>MQCPCQSGLAYTDCCQPLHQQHKFAQTAEQLMRSRYAAFVLTEIDYIVDTTVPAQQALLNKKALRQWSLNTQWCGLEIIKVIPEADKSHALVEFKAYYQEGEHIQAHHELSAFVKIAEQWYFLDPTVPCKLTMKQPCLCHSGKKFKQCCAPFLLLH</sequence>
<dbReference type="Gene3D" id="3.10.450.50">
    <property type="match status" value="1"/>
</dbReference>
<dbReference type="EMBL" id="JBHLWA010000045">
    <property type="protein sequence ID" value="MFC0323759.1"/>
    <property type="molecule type" value="Genomic_DNA"/>
</dbReference>
<dbReference type="SUPFAM" id="SSF54427">
    <property type="entry name" value="NTF2-like"/>
    <property type="match status" value="1"/>
</dbReference>
<protein>
    <submittedName>
        <fullName evidence="2">YchJ family protein</fullName>
    </submittedName>
</protein>
<dbReference type="PANTHER" id="PTHR33747:SF1">
    <property type="entry name" value="ADENYLATE CYCLASE-ASSOCIATED CAP C-TERMINAL DOMAIN-CONTAINING PROTEIN"/>
    <property type="match status" value="1"/>
</dbReference>
<comment type="caution">
    <text evidence="2">The sequence shown here is derived from an EMBL/GenBank/DDBJ whole genome shotgun (WGS) entry which is preliminary data.</text>
</comment>
<dbReference type="InterPro" id="IPR004027">
    <property type="entry name" value="SEC_C_motif"/>
</dbReference>
<gene>
    <name evidence="2" type="ORF">ACFFHT_09380</name>
</gene>
<evidence type="ECO:0000313" key="3">
    <source>
        <dbReference type="Proteomes" id="UP001589769"/>
    </source>
</evidence>
<keyword evidence="3" id="KW-1185">Reference proteome</keyword>
<dbReference type="NCBIfam" id="NF002486">
    <property type="entry name" value="PRK01752.1"/>
    <property type="match status" value="1"/>
</dbReference>
<dbReference type="Proteomes" id="UP001589769">
    <property type="component" value="Unassembled WGS sequence"/>
</dbReference>
<dbReference type="SUPFAM" id="SSF103642">
    <property type="entry name" value="Sec-C motif"/>
    <property type="match status" value="1"/>
</dbReference>
<proteinExistence type="predicted"/>
<organism evidence="2 3">
    <name type="scientific">Gallibacterium melopsittaci</name>
    <dbReference type="NCBI Taxonomy" id="516063"/>
    <lineage>
        <taxon>Bacteria</taxon>
        <taxon>Pseudomonadati</taxon>
        <taxon>Pseudomonadota</taxon>
        <taxon>Gammaproteobacteria</taxon>
        <taxon>Pasteurellales</taxon>
        <taxon>Pasteurellaceae</taxon>
        <taxon>Gallibacterium</taxon>
    </lineage>
</organism>
<dbReference type="NCBIfam" id="NF001213">
    <property type="entry name" value="PRK00183.1"/>
    <property type="match status" value="1"/>
</dbReference>
<accession>A0ABV6HYR1</accession>
<dbReference type="InterPro" id="IPR032710">
    <property type="entry name" value="NTF2-like_dom_sf"/>
</dbReference>
<dbReference type="InterPro" id="IPR048469">
    <property type="entry name" value="YchJ-like_M"/>
</dbReference>
<reference evidence="2 3" key="1">
    <citation type="submission" date="2024-09" db="EMBL/GenBank/DDBJ databases">
        <authorList>
            <person name="Sun Q."/>
            <person name="Mori K."/>
        </authorList>
    </citation>
    <scope>NUCLEOTIDE SEQUENCE [LARGE SCALE GENOMIC DNA]</scope>
    <source>
        <strain evidence="2 3">CCM 7538</strain>
    </source>
</reference>
<dbReference type="NCBIfam" id="NF002449">
    <property type="entry name" value="PRK01617.1"/>
    <property type="match status" value="1"/>
</dbReference>
<dbReference type="PANTHER" id="PTHR33747">
    <property type="entry name" value="UPF0225 PROTEIN SCO1677"/>
    <property type="match status" value="1"/>
</dbReference>
<name>A0ABV6HYR1_9PAST</name>
<dbReference type="Pfam" id="PF02810">
    <property type="entry name" value="SEC-C"/>
    <property type="match status" value="2"/>
</dbReference>
<dbReference type="Pfam" id="PF17775">
    <property type="entry name" value="YchJ_M-like"/>
    <property type="match status" value="1"/>
</dbReference>
<feature type="domain" description="YchJ-like middle NTF2-like" evidence="1">
    <location>
        <begin position="27"/>
        <end position="124"/>
    </location>
</feature>
<evidence type="ECO:0000313" key="2">
    <source>
        <dbReference type="EMBL" id="MFC0323759.1"/>
    </source>
</evidence>
<dbReference type="RefSeq" id="WP_382375602.1">
    <property type="nucleotide sequence ID" value="NZ_JBHLWA010000045.1"/>
</dbReference>